<organism evidence="3 4">
    <name type="scientific">Fusarium oligoseptatum</name>
    <dbReference type="NCBI Taxonomy" id="2604345"/>
    <lineage>
        <taxon>Eukaryota</taxon>
        <taxon>Fungi</taxon>
        <taxon>Dikarya</taxon>
        <taxon>Ascomycota</taxon>
        <taxon>Pezizomycotina</taxon>
        <taxon>Sordariomycetes</taxon>
        <taxon>Hypocreomycetidae</taxon>
        <taxon>Hypocreales</taxon>
        <taxon>Nectriaceae</taxon>
        <taxon>Fusarium</taxon>
        <taxon>Fusarium solani species complex</taxon>
    </lineage>
</organism>
<dbReference type="GO" id="GO:0005739">
    <property type="term" value="C:mitochondrion"/>
    <property type="evidence" value="ECO:0007669"/>
    <property type="project" value="TreeGrafter"/>
</dbReference>
<dbReference type="Pfam" id="PF02515">
    <property type="entry name" value="CoA_transf_3"/>
    <property type="match status" value="1"/>
</dbReference>
<dbReference type="Proteomes" id="UP000287144">
    <property type="component" value="Unassembled WGS sequence"/>
</dbReference>
<dbReference type="AlphaFoldDB" id="A0A428UQ20"/>
<evidence type="ECO:0000313" key="3">
    <source>
        <dbReference type="EMBL" id="RSM16407.1"/>
    </source>
</evidence>
<proteinExistence type="inferred from homology"/>
<dbReference type="InterPro" id="IPR023606">
    <property type="entry name" value="CoA-Trfase_III_dom_1_sf"/>
</dbReference>
<comment type="caution">
    <text evidence="3">The sequence shown here is derived from an EMBL/GenBank/DDBJ whole genome shotgun (WGS) entry which is preliminary data.</text>
</comment>
<evidence type="ECO:0000256" key="1">
    <source>
        <dbReference type="ARBA" id="ARBA00008383"/>
    </source>
</evidence>
<dbReference type="PANTHER" id="PTHR48207">
    <property type="entry name" value="SUCCINATE--HYDROXYMETHYLGLUTARATE COA-TRANSFERASE"/>
    <property type="match status" value="1"/>
</dbReference>
<dbReference type="InterPro" id="IPR050483">
    <property type="entry name" value="CoA-transferase_III_domain"/>
</dbReference>
<evidence type="ECO:0008006" key="5">
    <source>
        <dbReference type="Google" id="ProtNLM"/>
    </source>
</evidence>
<evidence type="ECO:0000313" key="4">
    <source>
        <dbReference type="Proteomes" id="UP000287144"/>
    </source>
</evidence>
<reference evidence="3 4" key="1">
    <citation type="submission" date="2017-06" db="EMBL/GenBank/DDBJ databases">
        <title>Comparative genomic analysis of Ambrosia Fusariam Clade fungi.</title>
        <authorList>
            <person name="Stajich J.E."/>
            <person name="Carrillo J."/>
            <person name="Kijimoto T."/>
            <person name="Eskalen A."/>
            <person name="O'Donnell K."/>
            <person name="Kasson M."/>
        </authorList>
    </citation>
    <scope>NUCLEOTIDE SEQUENCE [LARGE SCALE GENOMIC DNA]</scope>
    <source>
        <strain evidence="3 4">NRRL62579</strain>
    </source>
</reference>
<sequence length="148" mass="16122">MSLFTAARSLRSKPLNGWLRVRRYSSAVGTGLPLEGIRVLDMTRVLAGPYCTQILGDLGAEVIKIEHPVRGDDTRAWGPPYAKYKEGSSAKGPGESAYFLGANRNKKSLGLSFQHKEGVEVLHKLAAKMRRASRKLPSGDAEEVLDGL</sequence>
<evidence type="ECO:0000256" key="2">
    <source>
        <dbReference type="ARBA" id="ARBA00022679"/>
    </source>
</evidence>
<dbReference type="EMBL" id="NKCK01000001">
    <property type="protein sequence ID" value="RSM16407.1"/>
    <property type="molecule type" value="Genomic_DNA"/>
</dbReference>
<comment type="similarity">
    <text evidence="1">Belongs to the CoA-transferase III family.</text>
</comment>
<keyword evidence="4" id="KW-1185">Reference proteome</keyword>
<dbReference type="PANTHER" id="PTHR48207:SF3">
    <property type="entry name" value="SUCCINATE--HYDROXYMETHYLGLUTARATE COA-TRANSFERASE"/>
    <property type="match status" value="1"/>
</dbReference>
<protein>
    <recommendedName>
        <fullName evidence="5">Succinate--hydroxymethylglutarate CoA-transferase</fullName>
    </recommendedName>
</protein>
<gene>
    <name evidence="3" type="ORF">CEP52_000005</name>
</gene>
<dbReference type="SUPFAM" id="SSF89796">
    <property type="entry name" value="CoA-transferase family III (CaiB/BaiF)"/>
    <property type="match status" value="1"/>
</dbReference>
<accession>A0A428UQ20</accession>
<dbReference type="STRING" id="1325735.A0A428UQ20"/>
<name>A0A428UQ20_9HYPO</name>
<keyword evidence="2" id="KW-0808">Transferase</keyword>
<dbReference type="GO" id="GO:0047369">
    <property type="term" value="F:succinate-hydroxymethylglutarate CoA-transferase activity"/>
    <property type="evidence" value="ECO:0007669"/>
    <property type="project" value="TreeGrafter"/>
</dbReference>
<dbReference type="InterPro" id="IPR003673">
    <property type="entry name" value="CoA-Trfase_fam_III"/>
</dbReference>
<dbReference type="Gene3D" id="3.40.50.10540">
    <property type="entry name" value="Crotonobetainyl-coa:carnitine coa-transferase, domain 1"/>
    <property type="match status" value="1"/>
</dbReference>